<evidence type="ECO:0000256" key="1">
    <source>
        <dbReference type="SAM" id="MobiDB-lite"/>
    </source>
</evidence>
<comment type="caution">
    <text evidence="2">The sequence shown here is derived from an EMBL/GenBank/DDBJ whole genome shotgun (WGS) entry which is preliminary data.</text>
</comment>
<gene>
    <name evidence="2" type="ORF">GX50_01168</name>
</gene>
<proteinExistence type="predicted"/>
<dbReference type="Proteomes" id="UP000226031">
    <property type="component" value="Unassembled WGS sequence"/>
</dbReference>
<dbReference type="AlphaFoldDB" id="A0A2B7ZS26"/>
<name>A0A2B7ZS26_9EURO</name>
<keyword evidence="3" id="KW-1185">Reference proteome</keyword>
<dbReference type="EMBL" id="PDND01000013">
    <property type="protein sequence ID" value="PGH35998.1"/>
    <property type="molecule type" value="Genomic_DNA"/>
</dbReference>
<sequence>MVLIKLDEGVKFRNRFLDIHCVPKRLVRAREIAPGEVMVMDSFASNRQQLQCAGVQANIPNRRRSAFQNGKTEDSPPPRDYVVPGQAFSQLMRQNF</sequence>
<accession>A0A2B7ZS26</accession>
<evidence type="ECO:0000313" key="3">
    <source>
        <dbReference type="Proteomes" id="UP000226031"/>
    </source>
</evidence>
<organism evidence="2 3">
    <name type="scientific">[Emmonsia] crescens</name>
    <dbReference type="NCBI Taxonomy" id="73230"/>
    <lineage>
        <taxon>Eukaryota</taxon>
        <taxon>Fungi</taxon>
        <taxon>Dikarya</taxon>
        <taxon>Ascomycota</taxon>
        <taxon>Pezizomycotina</taxon>
        <taxon>Eurotiomycetes</taxon>
        <taxon>Eurotiomycetidae</taxon>
        <taxon>Onygenales</taxon>
        <taxon>Ajellomycetaceae</taxon>
        <taxon>Emergomyces</taxon>
    </lineage>
</organism>
<evidence type="ECO:0000313" key="2">
    <source>
        <dbReference type="EMBL" id="PGH35998.1"/>
    </source>
</evidence>
<dbReference type="VEuPathDB" id="FungiDB:EMCG_06680"/>
<reference evidence="2 3" key="1">
    <citation type="submission" date="2017-10" db="EMBL/GenBank/DDBJ databases">
        <title>Comparative genomics in systemic dimorphic fungi from Ajellomycetaceae.</title>
        <authorList>
            <person name="Munoz J.F."/>
            <person name="Mcewen J.G."/>
            <person name="Clay O.K."/>
            <person name="Cuomo C.A."/>
        </authorList>
    </citation>
    <scope>NUCLEOTIDE SEQUENCE [LARGE SCALE GENOMIC DNA]</scope>
    <source>
        <strain evidence="2 3">UAMH4076</strain>
    </source>
</reference>
<feature type="region of interest" description="Disordered" evidence="1">
    <location>
        <begin position="62"/>
        <end position="83"/>
    </location>
</feature>
<protein>
    <submittedName>
        <fullName evidence="2">Uncharacterized protein</fullName>
    </submittedName>
</protein>